<dbReference type="PROSITE" id="PS51387">
    <property type="entry name" value="FAD_PCMH"/>
    <property type="match status" value="1"/>
</dbReference>
<evidence type="ECO:0000256" key="3">
    <source>
        <dbReference type="ARBA" id="ARBA00023002"/>
    </source>
</evidence>
<feature type="domain" description="FAD-binding PCMH-type" evidence="4">
    <location>
        <begin position="1"/>
        <end position="199"/>
    </location>
</feature>
<dbReference type="PANTHER" id="PTHR42659:SF2">
    <property type="entry name" value="XANTHINE DEHYDROGENASE SUBUNIT C-RELATED"/>
    <property type="match status" value="1"/>
</dbReference>
<dbReference type="InterPro" id="IPR036318">
    <property type="entry name" value="FAD-bd_PCMH-like_sf"/>
</dbReference>
<reference evidence="5 6" key="1">
    <citation type="submission" date="2022-12" db="EMBL/GenBank/DDBJ databases">
        <title>Draft genome sequence of Paenibacillus sp. dW9.</title>
        <authorList>
            <person name="Choi E.-W."/>
            <person name="Kim D.-U."/>
        </authorList>
    </citation>
    <scope>NUCLEOTIDE SEQUENCE [LARGE SCALE GENOMIC DNA]</scope>
    <source>
        <strain evidence="6">dW9</strain>
    </source>
</reference>
<protein>
    <submittedName>
        <fullName evidence="5">FAD binding domain-containing protein</fullName>
    </submittedName>
</protein>
<accession>A0ABT4QAB9</accession>
<sequence>MISYDFEYCKPSSAEEAVRLFQQADSSGLNPLYYSGGTEFISMARLDRLRTGAVIDIKGIADCRLLEARQDQLVIGAAIPLTTISEWGMFPLLGESARHVADYTNRNKITVGGNLCGKFIYREALLPFLLADSRAVLAGPEGRRTIPVMQVFNGEPRLAKGELLLQLLTDRSTVRLPFFTVRKTKLEVIDYPIVRVAALRAPEGIRAAFSGVSSIPFRSIRVEEALNDTSVSMEHRIENAIRLWPAPILRDILASAEYRTFVLRNALSETLTALGG</sequence>
<dbReference type="Gene3D" id="3.30.390.50">
    <property type="entry name" value="CO dehydrogenase flavoprotein, C-terminal domain"/>
    <property type="match status" value="1"/>
</dbReference>
<dbReference type="Gene3D" id="3.30.465.10">
    <property type="match status" value="1"/>
</dbReference>
<dbReference type="InterPro" id="IPR036683">
    <property type="entry name" value="CO_DH_flav_C_dom_sf"/>
</dbReference>
<evidence type="ECO:0000313" key="6">
    <source>
        <dbReference type="Proteomes" id="UP001527882"/>
    </source>
</evidence>
<dbReference type="InterPro" id="IPR005107">
    <property type="entry name" value="CO_DH_flav_C"/>
</dbReference>
<evidence type="ECO:0000259" key="4">
    <source>
        <dbReference type="PROSITE" id="PS51387"/>
    </source>
</evidence>
<dbReference type="Gene3D" id="3.30.43.10">
    <property type="entry name" value="Uridine Diphospho-n-acetylenolpyruvylglucosamine Reductase, domain 2"/>
    <property type="match status" value="1"/>
</dbReference>
<dbReference type="Pfam" id="PF00941">
    <property type="entry name" value="FAD_binding_5"/>
    <property type="match status" value="1"/>
</dbReference>
<dbReference type="PANTHER" id="PTHR42659">
    <property type="entry name" value="XANTHINE DEHYDROGENASE SUBUNIT C-RELATED"/>
    <property type="match status" value="1"/>
</dbReference>
<dbReference type="SUPFAM" id="SSF55447">
    <property type="entry name" value="CO dehydrogenase flavoprotein C-terminal domain-like"/>
    <property type="match status" value="1"/>
</dbReference>
<keyword evidence="1" id="KW-0285">Flavoprotein</keyword>
<dbReference type="InterPro" id="IPR016169">
    <property type="entry name" value="FAD-bd_PCMH_sub2"/>
</dbReference>
<comment type="caution">
    <text evidence="5">The sequence shown here is derived from an EMBL/GenBank/DDBJ whole genome shotgun (WGS) entry which is preliminary data.</text>
</comment>
<dbReference type="SMART" id="SM01092">
    <property type="entry name" value="CO_deh_flav_C"/>
    <property type="match status" value="1"/>
</dbReference>
<dbReference type="Proteomes" id="UP001527882">
    <property type="component" value="Unassembled WGS sequence"/>
</dbReference>
<keyword evidence="6" id="KW-1185">Reference proteome</keyword>
<evidence type="ECO:0000313" key="5">
    <source>
        <dbReference type="EMBL" id="MCZ8513764.1"/>
    </source>
</evidence>
<dbReference type="EMBL" id="JAQAGZ010000009">
    <property type="protein sequence ID" value="MCZ8513764.1"/>
    <property type="molecule type" value="Genomic_DNA"/>
</dbReference>
<dbReference type="RefSeq" id="WP_269882288.1">
    <property type="nucleotide sequence ID" value="NZ_JAQAGZ010000009.1"/>
</dbReference>
<keyword evidence="2" id="KW-0274">FAD</keyword>
<dbReference type="SUPFAM" id="SSF56176">
    <property type="entry name" value="FAD-binding/transporter-associated domain-like"/>
    <property type="match status" value="1"/>
</dbReference>
<dbReference type="InterPro" id="IPR016166">
    <property type="entry name" value="FAD-bd_PCMH"/>
</dbReference>
<proteinExistence type="predicted"/>
<organism evidence="5 6">
    <name type="scientific">Paenibacillus gyeongsangnamensis</name>
    <dbReference type="NCBI Taxonomy" id="3388067"/>
    <lineage>
        <taxon>Bacteria</taxon>
        <taxon>Bacillati</taxon>
        <taxon>Bacillota</taxon>
        <taxon>Bacilli</taxon>
        <taxon>Bacillales</taxon>
        <taxon>Paenibacillaceae</taxon>
        <taxon>Paenibacillus</taxon>
    </lineage>
</organism>
<dbReference type="InterPro" id="IPR002346">
    <property type="entry name" value="Mopterin_DH_FAD-bd"/>
</dbReference>
<evidence type="ECO:0000256" key="2">
    <source>
        <dbReference type="ARBA" id="ARBA00022827"/>
    </source>
</evidence>
<evidence type="ECO:0000256" key="1">
    <source>
        <dbReference type="ARBA" id="ARBA00022630"/>
    </source>
</evidence>
<name>A0ABT4QAB9_9BACL</name>
<dbReference type="InterPro" id="IPR016167">
    <property type="entry name" value="FAD-bd_PCMH_sub1"/>
</dbReference>
<keyword evidence="3" id="KW-0560">Oxidoreductase</keyword>
<gene>
    <name evidence="5" type="ORF">O9H85_15250</name>
</gene>
<dbReference type="InterPro" id="IPR051312">
    <property type="entry name" value="Diverse_Substr_Oxidored"/>
</dbReference>